<dbReference type="InterPro" id="IPR001650">
    <property type="entry name" value="Helicase_C-like"/>
</dbReference>
<evidence type="ECO:0000313" key="12">
    <source>
        <dbReference type="EMBL" id="OGG38817.1"/>
    </source>
</evidence>
<dbReference type="PROSITE" id="PS00039">
    <property type="entry name" value="DEAD_ATP_HELICASE"/>
    <property type="match status" value="1"/>
</dbReference>
<evidence type="ECO:0000256" key="5">
    <source>
        <dbReference type="ARBA" id="ARBA00038437"/>
    </source>
</evidence>
<keyword evidence="1 7" id="KW-0547">Nucleotide-binding</keyword>
<feature type="domain" description="DEAD-box RNA helicase Q" evidence="11">
    <location>
        <begin position="5"/>
        <end position="33"/>
    </location>
</feature>
<dbReference type="EMBL" id="MFKI01000023">
    <property type="protein sequence ID" value="OGG38817.1"/>
    <property type="molecule type" value="Genomic_DNA"/>
</dbReference>
<dbReference type="PROSITE" id="PS51195">
    <property type="entry name" value="Q_MOTIF"/>
    <property type="match status" value="1"/>
</dbReference>
<dbReference type="CDD" id="cd18787">
    <property type="entry name" value="SF2_C_DEAD"/>
    <property type="match status" value="1"/>
</dbReference>
<organism evidence="12 13">
    <name type="scientific">Candidatus Jorgensenbacteria bacterium GWC1_48_12</name>
    <dbReference type="NCBI Taxonomy" id="1798469"/>
    <lineage>
        <taxon>Bacteria</taxon>
        <taxon>Candidatus Joergenseniibacteriota</taxon>
    </lineage>
</organism>
<name>A0A1F6BQJ8_9BACT</name>
<dbReference type="PANTHER" id="PTHR47959">
    <property type="entry name" value="ATP-DEPENDENT RNA HELICASE RHLE-RELATED"/>
    <property type="match status" value="1"/>
</dbReference>
<dbReference type="GO" id="GO:0003676">
    <property type="term" value="F:nucleic acid binding"/>
    <property type="evidence" value="ECO:0007669"/>
    <property type="project" value="InterPro"/>
</dbReference>
<evidence type="ECO:0000256" key="4">
    <source>
        <dbReference type="ARBA" id="ARBA00022840"/>
    </source>
</evidence>
<dbReference type="InterPro" id="IPR027417">
    <property type="entry name" value="P-loop_NTPase"/>
</dbReference>
<dbReference type="SUPFAM" id="SSF52540">
    <property type="entry name" value="P-loop containing nucleoside triphosphate hydrolases"/>
    <property type="match status" value="1"/>
</dbReference>
<dbReference type="GO" id="GO:0005524">
    <property type="term" value="F:ATP binding"/>
    <property type="evidence" value="ECO:0007669"/>
    <property type="project" value="UniProtKB-KW"/>
</dbReference>
<dbReference type="GO" id="GO:0016787">
    <property type="term" value="F:hydrolase activity"/>
    <property type="evidence" value="ECO:0007669"/>
    <property type="project" value="UniProtKB-KW"/>
</dbReference>
<gene>
    <name evidence="12" type="ORF">A2127_02390</name>
</gene>
<dbReference type="AlphaFoldDB" id="A0A1F6BQJ8"/>
<reference evidence="12 13" key="1">
    <citation type="journal article" date="2016" name="Nat. Commun.">
        <title>Thousands of microbial genomes shed light on interconnected biogeochemical processes in an aquifer system.</title>
        <authorList>
            <person name="Anantharaman K."/>
            <person name="Brown C.T."/>
            <person name="Hug L.A."/>
            <person name="Sharon I."/>
            <person name="Castelle C.J."/>
            <person name="Probst A.J."/>
            <person name="Thomas B.C."/>
            <person name="Singh A."/>
            <person name="Wilkins M.J."/>
            <person name="Karaoz U."/>
            <person name="Brodie E.L."/>
            <person name="Williams K.H."/>
            <person name="Hubbard S.S."/>
            <person name="Banfield J.F."/>
        </authorList>
    </citation>
    <scope>NUCLEOTIDE SEQUENCE [LARGE SCALE GENOMIC DNA]</scope>
</reference>
<evidence type="ECO:0000256" key="3">
    <source>
        <dbReference type="ARBA" id="ARBA00022806"/>
    </source>
</evidence>
<evidence type="ECO:0000256" key="7">
    <source>
        <dbReference type="RuleBase" id="RU000492"/>
    </source>
</evidence>
<accession>A0A1F6BQJ8</accession>
<evidence type="ECO:0000256" key="2">
    <source>
        <dbReference type="ARBA" id="ARBA00022801"/>
    </source>
</evidence>
<dbReference type="SMART" id="SM00490">
    <property type="entry name" value="HELICc"/>
    <property type="match status" value="1"/>
</dbReference>
<dbReference type="InterPro" id="IPR014001">
    <property type="entry name" value="Helicase_ATP-bd"/>
</dbReference>
<dbReference type="PROSITE" id="PS51194">
    <property type="entry name" value="HELICASE_CTER"/>
    <property type="match status" value="1"/>
</dbReference>
<dbReference type="GO" id="GO:0003724">
    <property type="term" value="F:RNA helicase activity"/>
    <property type="evidence" value="ECO:0007669"/>
    <property type="project" value="InterPro"/>
</dbReference>
<evidence type="ECO:0000256" key="6">
    <source>
        <dbReference type="PROSITE-ProRule" id="PRU00552"/>
    </source>
</evidence>
<dbReference type="PANTHER" id="PTHR47959:SF13">
    <property type="entry name" value="ATP-DEPENDENT RNA HELICASE RHLE"/>
    <property type="match status" value="1"/>
</dbReference>
<keyword evidence="3 7" id="KW-0347">Helicase</keyword>
<dbReference type="SMART" id="SM00487">
    <property type="entry name" value="DEXDc"/>
    <property type="match status" value="1"/>
</dbReference>
<evidence type="ECO:0000256" key="8">
    <source>
        <dbReference type="SAM" id="MobiDB-lite"/>
    </source>
</evidence>
<evidence type="ECO:0000313" key="13">
    <source>
        <dbReference type="Proteomes" id="UP000179324"/>
    </source>
</evidence>
<proteinExistence type="inferred from homology"/>
<dbReference type="PROSITE" id="PS51192">
    <property type="entry name" value="HELICASE_ATP_BIND_1"/>
    <property type="match status" value="1"/>
</dbReference>
<dbReference type="InterPro" id="IPR050079">
    <property type="entry name" value="DEAD_box_RNA_helicase"/>
</dbReference>
<dbReference type="Pfam" id="PF00270">
    <property type="entry name" value="DEAD"/>
    <property type="match status" value="1"/>
</dbReference>
<dbReference type="Gene3D" id="3.40.50.300">
    <property type="entry name" value="P-loop containing nucleotide triphosphate hydrolases"/>
    <property type="match status" value="2"/>
</dbReference>
<evidence type="ECO:0000259" key="11">
    <source>
        <dbReference type="PROSITE" id="PS51195"/>
    </source>
</evidence>
<feature type="region of interest" description="Disordered" evidence="8">
    <location>
        <begin position="365"/>
        <end position="388"/>
    </location>
</feature>
<dbReference type="InterPro" id="IPR000629">
    <property type="entry name" value="RNA-helicase_DEAD-box_CS"/>
</dbReference>
<comment type="similarity">
    <text evidence="5 7">Belongs to the DEAD box helicase family.</text>
</comment>
<feature type="short sequence motif" description="Q motif" evidence="6">
    <location>
        <begin position="5"/>
        <end position="33"/>
    </location>
</feature>
<evidence type="ECO:0000259" key="10">
    <source>
        <dbReference type="PROSITE" id="PS51194"/>
    </source>
</evidence>
<protein>
    <recommendedName>
        <fullName evidence="14">DEAD/DEAH box helicase</fullName>
    </recommendedName>
</protein>
<feature type="domain" description="Helicase ATP-binding" evidence="9">
    <location>
        <begin position="36"/>
        <end position="203"/>
    </location>
</feature>
<dbReference type="InterPro" id="IPR044742">
    <property type="entry name" value="DEAD/DEAH_RhlB"/>
</dbReference>
<feature type="domain" description="Helicase C-terminal" evidence="10">
    <location>
        <begin position="230"/>
        <end position="373"/>
    </location>
</feature>
<keyword evidence="2 7" id="KW-0378">Hydrolase</keyword>
<comment type="caution">
    <text evidence="12">The sequence shown here is derived from an EMBL/GenBank/DDBJ whole genome shotgun (WGS) entry which is preliminary data.</text>
</comment>
<keyword evidence="4 7" id="KW-0067">ATP-binding</keyword>
<dbReference type="InterPro" id="IPR011545">
    <property type="entry name" value="DEAD/DEAH_box_helicase_dom"/>
</dbReference>
<evidence type="ECO:0008006" key="14">
    <source>
        <dbReference type="Google" id="ProtNLM"/>
    </source>
</evidence>
<dbReference type="GO" id="GO:0005829">
    <property type="term" value="C:cytosol"/>
    <property type="evidence" value="ECO:0007669"/>
    <property type="project" value="TreeGrafter"/>
</dbReference>
<sequence>MEESTGFYGFGIAPNILTVLEKLRFTAPTPIQKKSIPPALEGKDLIGLAQTGTGKTLAFGVPLVQAALRGKRSLVILPTRELAFQVEEALKKIGGSLGVRTSLLIGGESARAQLQTLRRNPMIILGTPGRIIDHLHQRNVSFKDVAVLVLDEADRMLDMGFAPQLEKILREVPRARQTMLFSATMPEAIVKLANSYMKLPLRIEIAPSGTAIEKVTQELFFISKPDKFRLLEKLLQEYRGSVLVFSRTKFGAKKIAVRIRALGHVAAEIHSNRTLNQRKDALEGFRNGKYRILVATDIAARGIDVKGIELVLNYDLPSNPEDYIHRIGRTARAGAVGHAVSFATPDQKADVRDIERLMRAALPPSALPQLPPARNVPHPYPRRFSSRG</sequence>
<dbReference type="Proteomes" id="UP000179324">
    <property type="component" value="Unassembled WGS sequence"/>
</dbReference>
<dbReference type="CDD" id="cd00268">
    <property type="entry name" value="DEADc"/>
    <property type="match status" value="1"/>
</dbReference>
<dbReference type="Pfam" id="PF00271">
    <property type="entry name" value="Helicase_C"/>
    <property type="match status" value="1"/>
</dbReference>
<evidence type="ECO:0000259" key="9">
    <source>
        <dbReference type="PROSITE" id="PS51192"/>
    </source>
</evidence>
<dbReference type="InterPro" id="IPR014014">
    <property type="entry name" value="RNA_helicase_DEAD_Q_motif"/>
</dbReference>
<evidence type="ECO:0000256" key="1">
    <source>
        <dbReference type="ARBA" id="ARBA00022741"/>
    </source>
</evidence>